<sequence>MAPTGKVQNQTSSTYVLGISPNSALPRLNSVPTASEARVRTLPILQFYEKSFLPPQAAGATVFLACWNCPTHQPFSSPASKPPPQTQTPRCLAFLEEKVLSRGASTGTSSSSSGSSSSLPPPQSHPKSFSAGSLS</sequence>
<accession>A0A7S2R5E4</accession>
<protein>
    <submittedName>
        <fullName evidence="2">Uncharacterized protein</fullName>
    </submittedName>
</protein>
<organism evidence="2">
    <name type="scientific">Rhizochromulina marina</name>
    <dbReference type="NCBI Taxonomy" id="1034831"/>
    <lineage>
        <taxon>Eukaryota</taxon>
        <taxon>Sar</taxon>
        <taxon>Stramenopiles</taxon>
        <taxon>Ochrophyta</taxon>
        <taxon>Dictyochophyceae</taxon>
        <taxon>Rhizochromulinales</taxon>
        <taxon>Rhizochromulina</taxon>
    </lineage>
</organism>
<dbReference type="AlphaFoldDB" id="A0A7S2R5E4"/>
<dbReference type="EMBL" id="HBHJ01001264">
    <property type="protein sequence ID" value="CAD9661074.1"/>
    <property type="molecule type" value="Transcribed_RNA"/>
</dbReference>
<reference evidence="2" key="1">
    <citation type="submission" date="2021-01" db="EMBL/GenBank/DDBJ databases">
        <authorList>
            <person name="Corre E."/>
            <person name="Pelletier E."/>
            <person name="Niang G."/>
            <person name="Scheremetjew M."/>
            <person name="Finn R."/>
            <person name="Kale V."/>
            <person name="Holt S."/>
            <person name="Cochrane G."/>
            <person name="Meng A."/>
            <person name="Brown T."/>
            <person name="Cohen L."/>
        </authorList>
    </citation>
    <scope>NUCLEOTIDE SEQUENCE</scope>
    <source>
        <strain evidence="2">CCMP1243</strain>
    </source>
</reference>
<evidence type="ECO:0000256" key="1">
    <source>
        <dbReference type="SAM" id="MobiDB-lite"/>
    </source>
</evidence>
<gene>
    <name evidence="2" type="ORF">RMAR1173_LOCUS810</name>
</gene>
<name>A0A7S2R5E4_9STRA</name>
<evidence type="ECO:0000313" key="2">
    <source>
        <dbReference type="EMBL" id="CAD9661074.1"/>
    </source>
</evidence>
<feature type="compositionally biased region" description="Polar residues" evidence="1">
    <location>
        <begin position="125"/>
        <end position="135"/>
    </location>
</feature>
<proteinExistence type="predicted"/>
<feature type="compositionally biased region" description="Low complexity" evidence="1">
    <location>
        <begin position="105"/>
        <end position="118"/>
    </location>
</feature>
<feature type="region of interest" description="Disordered" evidence="1">
    <location>
        <begin position="102"/>
        <end position="135"/>
    </location>
</feature>